<feature type="region of interest" description="Disordered" evidence="1">
    <location>
        <begin position="139"/>
        <end position="242"/>
    </location>
</feature>
<feature type="compositionally biased region" description="Low complexity" evidence="1">
    <location>
        <begin position="139"/>
        <end position="152"/>
    </location>
</feature>
<evidence type="ECO:0000256" key="1">
    <source>
        <dbReference type="SAM" id="MobiDB-lite"/>
    </source>
</evidence>
<feature type="compositionally biased region" description="Basic and acidic residues" evidence="1">
    <location>
        <begin position="21"/>
        <end position="33"/>
    </location>
</feature>
<proteinExistence type="predicted"/>
<dbReference type="EMBL" id="JALJOR010000010">
    <property type="protein sequence ID" value="KAK9810475.1"/>
    <property type="molecule type" value="Genomic_DNA"/>
</dbReference>
<feature type="compositionally biased region" description="Polar residues" evidence="1">
    <location>
        <begin position="229"/>
        <end position="242"/>
    </location>
</feature>
<feature type="compositionally biased region" description="Low complexity" evidence="1">
    <location>
        <begin position="165"/>
        <end position="189"/>
    </location>
</feature>
<sequence>MAGINRLGKGPAKPGSFRPPDPNKYRTTDHFSEGTEGDADYQRMVQDIEDTQQSQVGWLFGRGAFDKGDLLYLRDEEEKKRFHEQELRDNERLQFNTLRTKLDSAGPSVLVPPPRPPKKPPGLAKAGLKLVPKVVVKPASATAPAATAQAQPAGPPAKKQRVDDTPGQATAAASKAATGGASPASTSKAQPADDDSEGGGLPGLLGDYGSESDSEDEANGQPADGGLRQSPQKHSGQTKQPP</sequence>
<name>A0AAW1PL13_9CHLO</name>
<feature type="region of interest" description="Disordered" evidence="1">
    <location>
        <begin position="1"/>
        <end position="37"/>
    </location>
</feature>
<dbReference type="AlphaFoldDB" id="A0AAW1PL13"/>
<organism evidence="2 3">
    <name type="scientific">[Myrmecia] bisecta</name>
    <dbReference type="NCBI Taxonomy" id="41462"/>
    <lineage>
        <taxon>Eukaryota</taxon>
        <taxon>Viridiplantae</taxon>
        <taxon>Chlorophyta</taxon>
        <taxon>core chlorophytes</taxon>
        <taxon>Trebouxiophyceae</taxon>
        <taxon>Trebouxiales</taxon>
        <taxon>Trebouxiaceae</taxon>
        <taxon>Myrmecia</taxon>
    </lineage>
</organism>
<gene>
    <name evidence="2" type="ORF">WJX72_011306</name>
</gene>
<keyword evidence="3" id="KW-1185">Reference proteome</keyword>
<reference evidence="2 3" key="1">
    <citation type="journal article" date="2024" name="Nat. Commun.">
        <title>Phylogenomics reveals the evolutionary origins of lichenization in chlorophyte algae.</title>
        <authorList>
            <person name="Puginier C."/>
            <person name="Libourel C."/>
            <person name="Otte J."/>
            <person name="Skaloud P."/>
            <person name="Haon M."/>
            <person name="Grisel S."/>
            <person name="Petersen M."/>
            <person name="Berrin J.G."/>
            <person name="Delaux P.M."/>
            <person name="Dal Grande F."/>
            <person name="Keller J."/>
        </authorList>
    </citation>
    <scope>NUCLEOTIDE SEQUENCE [LARGE SCALE GENOMIC DNA]</scope>
    <source>
        <strain evidence="2 3">SAG 2043</strain>
    </source>
</reference>
<comment type="caution">
    <text evidence="2">The sequence shown here is derived from an EMBL/GenBank/DDBJ whole genome shotgun (WGS) entry which is preliminary data.</text>
</comment>
<accession>A0AAW1PL13</accession>
<dbReference type="Proteomes" id="UP001489004">
    <property type="component" value="Unassembled WGS sequence"/>
</dbReference>
<feature type="region of interest" description="Disordered" evidence="1">
    <location>
        <begin position="100"/>
        <end position="125"/>
    </location>
</feature>
<evidence type="ECO:0000313" key="2">
    <source>
        <dbReference type="EMBL" id="KAK9810475.1"/>
    </source>
</evidence>
<protein>
    <submittedName>
        <fullName evidence="2">Uncharacterized protein</fullName>
    </submittedName>
</protein>
<evidence type="ECO:0000313" key="3">
    <source>
        <dbReference type="Proteomes" id="UP001489004"/>
    </source>
</evidence>